<evidence type="ECO:0000313" key="12">
    <source>
        <dbReference type="Proteomes" id="UP000663845"/>
    </source>
</evidence>
<dbReference type="GO" id="GO:0006487">
    <property type="term" value="P:protein N-linked glycosylation"/>
    <property type="evidence" value="ECO:0007669"/>
    <property type="project" value="UniProtKB-UniRule"/>
</dbReference>
<accession>A0A814JVW5</accession>
<feature type="transmembrane region" description="Helical" evidence="9">
    <location>
        <begin position="158"/>
        <end position="179"/>
    </location>
</feature>
<feature type="transmembrane region" description="Helical" evidence="9">
    <location>
        <begin position="104"/>
        <end position="121"/>
    </location>
</feature>
<comment type="caution">
    <text evidence="11">The sequence shown here is derived from an EMBL/GenBank/DDBJ whole genome shotgun (WGS) entry which is preliminary data.</text>
</comment>
<feature type="transmembrane region" description="Helical" evidence="9">
    <location>
        <begin position="25"/>
        <end position="49"/>
    </location>
</feature>
<protein>
    <recommendedName>
        <fullName evidence="9">Dolichyldiphosphatase</fullName>
        <ecNumber evidence="9">3.6.1.43</ecNumber>
    </recommendedName>
</protein>
<dbReference type="PANTHER" id="PTHR11247:SF1">
    <property type="entry name" value="DOLICHYLDIPHOSPHATASE 1"/>
    <property type="match status" value="1"/>
</dbReference>
<dbReference type="CDD" id="cd03382">
    <property type="entry name" value="PAP2_dolichyldiphosphatase"/>
    <property type="match status" value="1"/>
</dbReference>
<dbReference type="Pfam" id="PF01569">
    <property type="entry name" value="PAP2"/>
    <property type="match status" value="1"/>
</dbReference>
<comment type="similarity">
    <text evidence="2 9">Belongs to the dolichyldiphosphatase family.</text>
</comment>
<dbReference type="GO" id="GO:0047874">
    <property type="term" value="F:dolichyldiphosphatase activity"/>
    <property type="evidence" value="ECO:0007669"/>
    <property type="project" value="UniProtKB-UniRule"/>
</dbReference>
<keyword evidence="3 9" id="KW-0812">Transmembrane</keyword>
<dbReference type="SUPFAM" id="SSF48317">
    <property type="entry name" value="Acid phosphatase/Vanadium-dependent haloperoxidase"/>
    <property type="match status" value="1"/>
</dbReference>
<dbReference type="InterPro" id="IPR039667">
    <property type="entry name" value="Dolichyldiphosphatase_PAP2"/>
</dbReference>
<dbReference type="AlphaFoldDB" id="A0A814JVW5"/>
<comment type="catalytic activity">
    <reaction evidence="8 9">
        <text>a di-trans,poly-cis-dolichyl diphosphate + H2O = a di-trans,poly-cis-dolichyl phosphate + phosphate + H(+)</text>
        <dbReference type="Rhea" id="RHEA:14385"/>
        <dbReference type="Rhea" id="RHEA-COMP:19498"/>
        <dbReference type="Rhea" id="RHEA-COMP:19506"/>
        <dbReference type="ChEBI" id="CHEBI:15377"/>
        <dbReference type="ChEBI" id="CHEBI:15378"/>
        <dbReference type="ChEBI" id="CHEBI:43474"/>
        <dbReference type="ChEBI" id="CHEBI:57497"/>
        <dbReference type="ChEBI" id="CHEBI:57683"/>
        <dbReference type="EC" id="3.6.1.43"/>
    </reaction>
</comment>
<comment type="subcellular location">
    <subcellularLocation>
        <location evidence="9">Endoplasmic reticulum membrane</location>
        <topology evidence="9">Multi-pass membrane protein</topology>
    </subcellularLocation>
    <subcellularLocation>
        <location evidence="1">Membrane</location>
        <topology evidence="1">Multi-pass membrane protein</topology>
    </subcellularLocation>
</comment>
<name>A0A814JVW5_9BILA</name>
<proteinExistence type="inferred from homology"/>
<keyword evidence="4 9" id="KW-0378">Hydrolase</keyword>
<dbReference type="PANTHER" id="PTHR11247">
    <property type="entry name" value="PALMITOYL-PROTEIN THIOESTERASE/DOLICHYLDIPHOSPHATASE 1"/>
    <property type="match status" value="1"/>
</dbReference>
<evidence type="ECO:0000256" key="6">
    <source>
        <dbReference type="ARBA" id="ARBA00023136"/>
    </source>
</evidence>
<comment type="pathway">
    <text evidence="9">Protein modification; protein glycosylation.</text>
</comment>
<evidence type="ECO:0000256" key="4">
    <source>
        <dbReference type="ARBA" id="ARBA00022801"/>
    </source>
</evidence>
<sequence>MGVLNDPIYRPLSITFIEYQEGDKIGFFLAWFSMLPFIYIVSLCTLILFRRDIQTIMYFGGFCVSEVCNTVLKRTFKQARPERTRDRMGLYEVHGMPSDHAQTFFYFMTYLAIFVILKSQMPGTPRIRSMRNRFLVVAQLITAIIVAYSRVYLHYHTVLQVVVGAFVGTGLGCVWYYFVNYHFMKYVPFIIEQPLAKFFLIRDYTPIPLLQVVVGAFVGTGLGCVWYYFVNYHFMKYVPFIIEQPLAKFFLIRDYTPIPRIIHFQYESEYAEAKRCRERRANYSKDQTSASQ</sequence>
<dbReference type="EC" id="3.6.1.43" evidence="9"/>
<keyword evidence="5 9" id="KW-1133">Transmembrane helix</keyword>
<evidence type="ECO:0000256" key="8">
    <source>
        <dbReference type="ARBA" id="ARBA00047349"/>
    </source>
</evidence>
<dbReference type="UniPathway" id="UPA00378"/>
<evidence type="ECO:0000256" key="9">
    <source>
        <dbReference type="RuleBase" id="RU367078"/>
    </source>
</evidence>
<keyword evidence="9" id="KW-0256">Endoplasmic reticulum</keyword>
<dbReference type="GO" id="GO:0005789">
    <property type="term" value="C:endoplasmic reticulum membrane"/>
    <property type="evidence" value="ECO:0007669"/>
    <property type="project" value="UniProtKB-SubCell"/>
</dbReference>
<gene>
    <name evidence="11" type="ORF">JYZ213_LOCUS18134</name>
</gene>
<evidence type="ECO:0000256" key="2">
    <source>
        <dbReference type="ARBA" id="ARBA00005518"/>
    </source>
</evidence>
<organism evidence="11 12">
    <name type="scientific">Adineta steineri</name>
    <dbReference type="NCBI Taxonomy" id="433720"/>
    <lineage>
        <taxon>Eukaryota</taxon>
        <taxon>Metazoa</taxon>
        <taxon>Spiralia</taxon>
        <taxon>Gnathifera</taxon>
        <taxon>Rotifera</taxon>
        <taxon>Eurotatoria</taxon>
        <taxon>Bdelloidea</taxon>
        <taxon>Adinetida</taxon>
        <taxon>Adinetidae</taxon>
        <taxon>Adineta</taxon>
    </lineage>
</organism>
<feature type="transmembrane region" description="Helical" evidence="9">
    <location>
        <begin position="207"/>
        <end position="229"/>
    </location>
</feature>
<evidence type="ECO:0000256" key="5">
    <source>
        <dbReference type="ARBA" id="ARBA00022989"/>
    </source>
</evidence>
<evidence type="ECO:0000256" key="3">
    <source>
        <dbReference type="ARBA" id="ARBA00022692"/>
    </source>
</evidence>
<feature type="domain" description="Phosphatidic acid phosphatase type 2/haloperoxidase" evidence="10">
    <location>
        <begin position="55"/>
        <end position="176"/>
    </location>
</feature>
<dbReference type="EMBL" id="CAJNOG010000175">
    <property type="protein sequence ID" value="CAF1040953.1"/>
    <property type="molecule type" value="Genomic_DNA"/>
</dbReference>
<dbReference type="GO" id="GO:0008610">
    <property type="term" value="P:lipid biosynthetic process"/>
    <property type="evidence" value="ECO:0007669"/>
    <property type="project" value="TreeGrafter"/>
</dbReference>
<evidence type="ECO:0000256" key="1">
    <source>
        <dbReference type="ARBA" id="ARBA00004141"/>
    </source>
</evidence>
<comment type="function">
    <text evidence="7 9">Required for efficient N-glycosylation. Necessary for maintaining optimal levels of dolichol-linked oligosaccharides. Hydrolyzes dolichyl pyrophosphate at a very high rate and dolichyl monophosphate at a much lower rate. Does not act on phosphatidate.</text>
</comment>
<evidence type="ECO:0000256" key="7">
    <source>
        <dbReference type="ARBA" id="ARBA00024907"/>
    </source>
</evidence>
<evidence type="ECO:0000259" key="10">
    <source>
        <dbReference type="SMART" id="SM00014"/>
    </source>
</evidence>
<dbReference type="SMART" id="SM00014">
    <property type="entry name" value="acidPPc"/>
    <property type="match status" value="1"/>
</dbReference>
<dbReference type="Proteomes" id="UP000663845">
    <property type="component" value="Unassembled WGS sequence"/>
</dbReference>
<dbReference type="InterPro" id="IPR036938">
    <property type="entry name" value="PAP2/HPO_sf"/>
</dbReference>
<feature type="transmembrane region" description="Helical" evidence="9">
    <location>
        <begin position="133"/>
        <end position="152"/>
    </location>
</feature>
<reference evidence="11" key="1">
    <citation type="submission" date="2021-02" db="EMBL/GenBank/DDBJ databases">
        <authorList>
            <person name="Nowell W R."/>
        </authorList>
    </citation>
    <scope>NUCLEOTIDE SEQUENCE</scope>
</reference>
<dbReference type="InterPro" id="IPR000326">
    <property type="entry name" value="PAP2/HPO"/>
</dbReference>
<evidence type="ECO:0000313" key="11">
    <source>
        <dbReference type="EMBL" id="CAF1040953.1"/>
    </source>
</evidence>
<keyword evidence="6 9" id="KW-0472">Membrane</keyword>
<dbReference type="Gene3D" id="1.20.144.10">
    <property type="entry name" value="Phosphatidic acid phosphatase type 2/haloperoxidase"/>
    <property type="match status" value="1"/>
</dbReference>